<dbReference type="EMBL" id="CDHN01000004">
    <property type="protein sequence ID" value="CEJ92452.1"/>
    <property type="molecule type" value="Genomic_DNA"/>
</dbReference>
<protein>
    <recommendedName>
        <fullName evidence="1">N-acetyltransferase domain-containing protein</fullName>
    </recommendedName>
</protein>
<proteinExistence type="predicted"/>
<accession>A0A0A1TP37</accession>
<keyword evidence="3" id="KW-1185">Reference proteome</keyword>
<dbReference type="InterPro" id="IPR016181">
    <property type="entry name" value="Acyl_CoA_acyltransferase"/>
</dbReference>
<feature type="domain" description="N-acetyltransferase" evidence="1">
    <location>
        <begin position="24"/>
        <end position="198"/>
    </location>
</feature>
<dbReference type="PROSITE" id="PS51186">
    <property type="entry name" value="GNAT"/>
    <property type="match status" value="1"/>
</dbReference>
<evidence type="ECO:0000313" key="3">
    <source>
        <dbReference type="Proteomes" id="UP000039046"/>
    </source>
</evidence>
<dbReference type="Proteomes" id="UP000039046">
    <property type="component" value="Unassembled WGS sequence"/>
</dbReference>
<dbReference type="Pfam" id="PF00583">
    <property type="entry name" value="Acetyltransf_1"/>
    <property type="match status" value="1"/>
</dbReference>
<reference evidence="2 3" key="1">
    <citation type="journal article" date="2015" name="Genome Announc.">
        <title>Draft Genome Sequence and Gene Annotation of the Entomopathogenic Fungus Verticillium hemipterigenum.</title>
        <authorList>
            <person name="Horn F."/>
            <person name="Habel A."/>
            <person name="Scharf D.H."/>
            <person name="Dworschak J."/>
            <person name="Brakhage A.A."/>
            <person name="Guthke R."/>
            <person name="Hertweck C."/>
            <person name="Linde J."/>
        </authorList>
    </citation>
    <scope>NUCLEOTIDE SEQUENCE [LARGE SCALE GENOMIC DNA]</scope>
</reference>
<dbReference type="GO" id="GO:0016747">
    <property type="term" value="F:acyltransferase activity, transferring groups other than amino-acyl groups"/>
    <property type="evidence" value="ECO:0007669"/>
    <property type="project" value="InterPro"/>
</dbReference>
<dbReference type="InterPro" id="IPR000182">
    <property type="entry name" value="GNAT_dom"/>
</dbReference>
<organism evidence="2 3">
    <name type="scientific">[Torrubiella] hemipterigena</name>
    <dbReference type="NCBI Taxonomy" id="1531966"/>
    <lineage>
        <taxon>Eukaryota</taxon>
        <taxon>Fungi</taxon>
        <taxon>Dikarya</taxon>
        <taxon>Ascomycota</taxon>
        <taxon>Pezizomycotina</taxon>
        <taxon>Sordariomycetes</taxon>
        <taxon>Hypocreomycetidae</taxon>
        <taxon>Hypocreales</taxon>
        <taxon>Clavicipitaceae</taxon>
        <taxon>Clavicipitaceae incertae sedis</taxon>
        <taxon>'Torrubiella' clade</taxon>
    </lineage>
</organism>
<dbReference type="AlphaFoldDB" id="A0A0A1TP37"/>
<dbReference type="HOGENOM" id="CLU_013985_6_0_1"/>
<dbReference type="SUPFAM" id="SSF55729">
    <property type="entry name" value="Acyl-CoA N-acyltransferases (Nat)"/>
    <property type="match status" value="1"/>
</dbReference>
<evidence type="ECO:0000313" key="2">
    <source>
        <dbReference type="EMBL" id="CEJ92452.1"/>
    </source>
</evidence>
<dbReference type="OrthoDB" id="41532at2759"/>
<dbReference type="Gene3D" id="3.40.630.30">
    <property type="match status" value="1"/>
</dbReference>
<sequence length="198" mass="22282">MKMAADYIVEHIEPNEEGLELFLSKYKPFRLNALQTDPSFFGSNYAREVAQDDEFWYNRLRNPKTRTFLALSPGRDVLSSATMVIIPQIFPVFKKLLGIEDPPDDDTATLVQWVVNAVYTVGPARRKGISSAILDKSVDYVMKDSASKGLSCLVVVNTLNGNRPALSMYEKAGFIRAPDENGAEDHGEVMLYMWRPVK</sequence>
<name>A0A0A1TP37_9HYPO</name>
<gene>
    <name evidence="2" type="ORF">VHEMI08104</name>
</gene>
<evidence type="ECO:0000259" key="1">
    <source>
        <dbReference type="PROSITE" id="PS51186"/>
    </source>
</evidence>